<name>A0A146KCX9_9EUKA</name>
<evidence type="ECO:0000313" key="2">
    <source>
        <dbReference type="EMBL" id="JAP93774.1"/>
    </source>
</evidence>
<feature type="transmembrane region" description="Helical" evidence="1">
    <location>
        <begin position="313"/>
        <end position="331"/>
    </location>
</feature>
<feature type="transmembrane region" description="Helical" evidence="1">
    <location>
        <begin position="39"/>
        <end position="60"/>
    </location>
</feature>
<feature type="transmembrane region" description="Helical" evidence="1">
    <location>
        <begin position="198"/>
        <end position="216"/>
    </location>
</feature>
<accession>A0A146KCX9</accession>
<feature type="transmembrane region" description="Helical" evidence="1">
    <location>
        <begin position="7"/>
        <end position="27"/>
    </location>
</feature>
<feature type="transmembrane region" description="Helical" evidence="1">
    <location>
        <begin position="282"/>
        <end position="301"/>
    </location>
</feature>
<feature type="transmembrane region" description="Helical" evidence="1">
    <location>
        <begin position="102"/>
        <end position="120"/>
    </location>
</feature>
<dbReference type="SUPFAM" id="SSF103473">
    <property type="entry name" value="MFS general substrate transporter"/>
    <property type="match status" value="1"/>
</dbReference>
<feature type="transmembrane region" description="Helical" evidence="1">
    <location>
        <begin position="72"/>
        <end position="96"/>
    </location>
</feature>
<organism evidence="2">
    <name type="scientific">Trepomonas sp. PC1</name>
    <dbReference type="NCBI Taxonomy" id="1076344"/>
    <lineage>
        <taxon>Eukaryota</taxon>
        <taxon>Metamonada</taxon>
        <taxon>Diplomonadida</taxon>
        <taxon>Hexamitidae</taxon>
        <taxon>Hexamitinae</taxon>
        <taxon>Trepomonas</taxon>
    </lineage>
</organism>
<feature type="transmembrane region" description="Helical" evidence="1">
    <location>
        <begin position="337"/>
        <end position="355"/>
    </location>
</feature>
<dbReference type="AlphaFoldDB" id="A0A146KCX9"/>
<feature type="transmembrane region" description="Helical" evidence="1">
    <location>
        <begin position="132"/>
        <end position="149"/>
    </location>
</feature>
<sequence length="370" mass="41255">MNSIVQHILLFLQISLTSGCIFCWIVYEIFLNEHDLPGKKYSGCGFMTCVVTYIVSSIAFHVKLLSVFMSKFSFRAISIAASAVFIAGLASAIIGGMYIPEMLFLSEILLSSSGALLYVMQFSLYDSFKYHAVIVSVGFATSTLLFQVVNVMSYFWIQLVIWMVLVLTTTLFYNPVYDHLSNHQSTLQVLKEAFGHKQLYALYTNALFSMSFKCYYTNSYYQRLQRLNIDPPTMSLIFSLSGFSSVAAGFLNVNLNVAHVLFSAMTISFAVMVLIIENQVTISVNLFLMNISSTGIITSALSICGETNFEASSFVYFAMLVGDMVGFVPYSRTSDQVLASISAVMHICVCVYLVINSKKKSQRGYQAIEQ</sequence>
<proteinExistence type="predicted"/>
<feature type="transmembrane region" description="Helical" evidence="1">
    <location>
        <begin position="260"/>
        <end position="276"/>
    </location>
</feature>
<keyword evidence="1" id="KW-1133">Transmembrane helix</keyword>
<protein>
    <submittedName>
        <fullName evidence="2">Transmembrane domain-containing protein</fullName>
    </submittedName>
</protein>
<keyword evidence="1" id="KW-0472">Membrane</keyword>
<feature type="transmembrane region" description="Helical" evidence="1">
    <location>
        <begin position="155"/>
        <end position="177"/>
    </location>
</feature>
<feature type="transmembrane region" description="Helical" evidence="1">
    <location>
        <begin position="236"/>
        <end position="253"/>
    </location>
</feature>
<dbReference type="EMBL" id="GDID01002832">
    <property type="protein sequence ID" value="JAP93774.1"/>
    <property type="molecule type" value="Transcribed_RNA"/>
</dbReference>
<evidence type="ECO:0000256" key="1">
    <source>
        <dbReference type="SAM" id="Phobius"/>
    </source>
</evidence>
<keyword evidence="1 2" id="KW-0812">Transmembrane</keyword>
<reference evidence="2" key="1">
    <citation type="submission" date="2015-07" db="EMBL/GenBank/DDBJ databases">
        <title>Adaptation to a free-living lifestyle via gene acquisitions in the diplomonad Trepomonas sp. PC1.</title>
        <authorList>
            <person name="Xu F."/>
            <person name="Jerlstrom-Hultqvist J."/>
            <person name="Kolisko M."/>
            <person name="Simpson A.G.B."/>
            <person name="Roger A.J."/>
            <person name="Svard S.G."/>
            <person name="Andersson J.O."/>
        </authorList>
    </citation>
    <scope>NUCLEOTIDE SEQUENCE</scope>
    <source>
        <strain evidence="2">PC1</strain>
    </source>
</reference>
<gene>
    <name evidence="2" type="ORF">TPC1_13807</name>
</gene>
<dbReference type="InterPro" id="IPR036259">
    <property type="entry name" value="MFS_trans_sf"/>
</dbReference>